<dbReference type="EMBL" id="JANIIK010000046">
    <property type="protein sequence ID" value="KAJ3602882.1"/>
    <property type="molecule type" value="Genomic_DNA"/>
</dbReference>
<organism evidence="2 3">
    <name type="scientific">Muraenolepis orangiensis</name>
    <name type="common">Patagonian moray cod</name>
    <dbReference type="NCBI Taxonomy" id="630683"/>
    <lineage>
        <taxon>Eukaryota</taxon>
        <taxon>Metazoa</taxon>
        <taxon>Chordata</taxon>
        <taxon>Craniata</taxon>
        <taxon>Vertebrata</taxon>
        <taxon>Euteleostomi</taxon>
        <taxon>Actinopterygii</taxon>
        <taxon>Neopterygii</taxon>
        <taxon>Teleostei</taxon>
        <taxon>Neoteleostei</taxon>
        <taxon>Acanthomorphata</taxon>
        <taxon>Zeiogadaria</taxon>
        <taxon>Gadariae</taxon>
        <taxon>Gadiformes</taxon>
        <taxon>Muraenolepidoidei</taxon>
        <taxon>Muraenolepididae</taxon>
        <taxon>Muraenolepis</taxon>
    </lineage>
</organism>
<comment type="caution">
    <text evidence="2">The sequence shown here is derived from an EMBL/GenBank/DDBJ whole genome shotgun (WGS) entry which is preliminary data.</text>
</comment>
<evidence type="ECO:0000313" key="2">
    <source>
        <dbReference type="EMBL" id="KAJ3602882.1"/>
    </source>
</evidence>
<proteinExistence type="predicted"/>
<keyword evidence="3" id="KW-1185">Reference proteome</keyword>
<feature type="non-terminal residue" evidence="2">
    <location>
        <position position="1"/>
    </location>
</feature>
<dbReference type="Proteomes" id="UP001148018">
    <property type="component" value="Unassembled WGS sequence"/>
</dbReference>
<feature type="non-terminal residue" evidence="2">
    <location>
        <position position="87"/>
    </location>
</feature>
<name>A0A9Q0EEC0_9TELE</name>
<evidence type="ECO:0000313" key="3">
    <source>
        <dbReference type="Proteomes" id="UP001148018"/>
    </source>
</evidence>
<feature type="region of interest" description="Disordered" evidence="1">
    <location>
        <begin position="1"/>
        <end position="22"/>
    </location>
</feature>
<feature type="compositionally biased region" description="Acidic residues" evidence="1">
    <location>
        <begin position="78"/>
        <end position="87"/>
    </location>
</feature>
<evidence type="ECO:0000256" key="1">
    <source>
        <dbReference type="SAM" id="MobiDB-lite"/>
    </source>
</evidence>
<reference evidence="2" key="1">
    <citation type="submission" date="2022-07" db="EMBL/GenBank/DDBJ databases">
        <title>Chromosome-level genome of Muraenolepis orangiensis.</title>
        <authorList>
            <person name="Kim J."/>
        </authorList>
    </citation>
    <scope>NUCLEOTIDE SEQUENCE</scope>
    <source>
        <strain evidence="2">KU_S4_2022</strain>
        <tissue evidence="2">Muscle</tissue>
    </source>
</reference>
<protein>
    <submittedName>
        <fullName evidence="2">Uncharacterized protein</fullName>
    </submittedName>
</protein>
<gene>
    <name evidence="2" type="ORF">NHX12_030627</name>
</gene>
<sequence length="87" mass="9752">GYMTTGTDITRSSGPCPQVPPTTITKAGLWNAHMMRHRGGRGLLYWTGEEGGGEREEEREGEREEEGEERGRKKGEEEREEEGEETG</sequence>
<feature type="compositionally biased region" description="Basic and acidic residues" evidence="1">
    <location>
        <begin position="52"/>
        <end position="62"/>
    </location>
</feature>
<feature type="region of interest" description="Disordered" evidence="1">
    <location>
        <begin position="43"/>
        <end position="87"/>
    </location>
</feature>
<dbReference type="AlphaFoldDB" id="A0A9Q0EEC0"/>
<accession>A0A9Q0EEC0</accession>